<sequence>MIIRERASEFVMISQHDHAFLSGEIAKYIQKRFFLSEEYIEEVLLAVFEHDRGWISIDEKPLWSESGLAPVSFAEYPHLAKLTAYQKGVDEVEVISLYAALLCSLHYCSFFTKATDDESLHFVKLEKERQSRIRKQLQVNTPVIRQHFRLLQFCDDFSLYICLNEPGIKRDDEHPWFKNGFINSGWLSNGEDIVAEWIDSENVKLSSFPFMKEFQASIDFKTVPKTGIHKWGIKKAFESCSKQKQFIRFCR</sequence>
<dbReference type="AlphaFoldDB" id="A0A1Y9TH79"/>
<dbReference type="STRING" id="199441.BkAM31D_00185"/>
<dbReference type="EMBL" id="CP020814">
    <property type="protein sequence ID" value="ARK28419.1"/>
    <property type="molecule type" value="Genomic_DNA"/>
</dbReference>
<evidence type="ECO:0000313" key="2">
    <source>
        <dbReference type="Proteomes" id="UP000193006"/>
    </source>
</evidence>
<organism evidence="1 2">
    <name type="scientific">Halalkalibacter krulwichiae</name>
    <dbReference type="NCBI Taxonomy" id="199441"/>
    <lineage>
        <taxon>Bacteria</taxon>
        <taxon>Bacillati</taxon>
        <taxon>Bacillota</taxon>
        <taxon>Bacilli</taxon>
        <taxon>Bacillales</taxon>
        <taxon>Bacillaceae</taxon>
        <taxon>Halalkalibacter</taxon>
    </lineage>
</organism>
<name>A0A1Y9TH79_9BACI</name>
<dbReference type="Pfam" id="PF13030">
    <property type="entry name" value="DUF3891"/>
    <property type="match status" value="1"/>
</dbReference>
<evidence type="ECO:0000313" key="1">
    <source>
        <dbReference type="EMBL" id="ARK28419.1"/>
    </source>
</evidence>
<dbReference type="InterPro" id="IPR024992">
    <property type="entry name" value="DUF3891"/>
</dbReference>
<proteinExistence type="predicted"/>
<evidence type="ECO:0008006" key="3">
    <source>
        <dbReference type="Google" id="ProtNLM"/>
    </source>
</evidence>
<gene>
    <name evidence="1" type="ORF">BkAM31D_00185</name>
</gene>
<dbReference type="Proteomes" id="UP000193006">
    <property type="component" value="Chromosome"/>
</dbReference>
<dbReference type="RefSeq" id="WP_066159854.1">
    <property type="nucleotide sequence ID" value="NZ_CP020814.1"/>
</dbReference>
<accession>A0A1Y9TH79</accession>
<keyword evidence="2" id="KW-1185">Reference proteome</keyword>
<reference evidence="1 2" key="1">
    <citation type="submission" date="2017-04" db="EMBL/GenBank/DDBJ databases">
        <title>Bacillus krulwichiae AM31D Genome sequencing and assembly.</title>
        <authorList>
            <person name="Krulwich T.A."/>
            <person name="Anastor L."/>
            <person name="Ehrlich R."/>
            <person name="Ehrlich G.D."/>
            <person name="Janto B."/>
        </authorList>
    </citation>
    <scope>NUCLEOTIDE SEQUENCE [LARGE SCALE GENOMIC DNA]</scope>
    <source>
        <strain evidence="1 2">AM31D</strain>
    </source>
</reference>
<dbReference type="KEGG" id="bkw:BkAM31D_00185"/>
<protein>
    <recommendedName>
        <fullName evidence="3">DUF3891 family protein</fullName>
    </recommendedName>
</protein>